<evidence type="ECO:0000259" key="2">
    <source>
        <dbReference type="Pfam" id="PF02470"/>
    </source>
</evidence>
<comment type="caution">
    <text evidence="4">The sequence shown here is derived from an EMBL/GenBank/DDBJ whole genome shotgun (WGS) entry which is preliminary data.</text>
</comment>
<proteinExistence type="predicted"/>
<feature type="domain" description="Mammalian cell entry C-terminal" evidence="3">
    <location>
        <begin position="115"/>
        <end position="314"/>
    </location>
</feature>
<evidence type="ECO:0000313" key="4">
    <source>
        <dbReference type="EMBL" id="ODQ96371.1"/>
    </source>
</evidence>
<sequence length="448" mass="47513">MTRRTVRIGLMATLVAVVVAGSIVAVRNAAIAERVHATAYFANSNGIYAGDEIRILGIPVGKIDSIEPQQQRVKISFWYDRKYQVPAGVNAVIISPSLVSVRAIQLTPAYTGGPTLRSNAVIPLERTAVPVEWDDLRGQLQKLTETLQPTRPGGVSTLGAFITTAADNLRGEGPDIRETLIKLSQAFSALGDHSDDLFSTVKNISVLVSALQDSKDVLGRLNVNLANTTALLVNQSDEVGSAINGINGAVDDLTAFIASNRETLGTTSDKLASVTSTVNQSLDDIKQALHMFPTGIANFQNVYQPAQGALTGVPVLNQFANPLAAICSAVQAASRLGAEQSAKLCVQYLAPIFKNRHYNFPPVGWHPFAGAMARPNEITYSEDWMRPDYISSPQDSLTALEDTAAPPSTLPLPAEAPPPAPPPAPTAGGPANAPSNLRELIMPSAVGR</sequence>
<dbReference type="Pfam" id="PF11887">
    <property type="entry name" value="Mce4_CUP1"/>
    <property type="match status" value="1"/>
</dbReference>
<dbReference type="Proteomes" id="UP000094243">
    <property type="component" value="Unassembled WGS sequence"/>
</dbReference>
<dbReference type="EMBL" id="MIGZ01000004">
    <property type="protein sequence ID" value="ODQ96371.1"/>
    <property type="molecule type" value="Genomic_DNA"/>
</dbReference>
<reference evidence="5" key="1">
    <citation type="submission" date="2016-09" db="EMBL/GenBank/DDBJ databases">
        <authorList>
            <person name="Greninger A.L."/>
            <person name="Jerome K.R."/>
            <person name="Mcnair B."/>
            <person name="Wallis C."/>
            <person name="Fang F."/>
        </authorList>
    </citation>
    <scope>NUCLEOTIDE SEQUENCE [LARGE SCALE GENOMIC DNA]</scope>
    <source>
        <strain evidence="5">M7</strain>
    </source>
</reference>
<dbReference type="InterPro" id="IPR005693">
    <property type="entry name" value="Mce"/>
</dbReference>
<evidence type="ECO:0000256" key="1">
    <source>
        <dbReference type="SAM" id="MobiDB-lite"/>
    </source>
</evidence>
<evidence type="ECO:0000313" key="5">
    <source>
        <dbReference type="Proteomes" id="UP000094243"/>
    </source>
</evidence>
<feature type="compositionally biased region" description="Low complexity" evidence="1">
    <location>
        <begin position="426"/>
        <end position="436"/>
    </location>
</feature>
<name>A0A1E3S2T3_9MYCO</name>
<dbReference type="PANTHER" id="PTHR33371">
    <property type="entry name" value="INTERMEMBRANE PHOSPHOLIPID TRANSPORT SYSTEM BINDING PROTEIN MLAD-RELATED"/>
    <property type="match status" value="1"/>
</dbReference>
<dbReference type="InterPro" id="IPR052336">
    <property type="entry name" value="MlaD_Phospholipid_Transporter"/>
</dbReference>
<accession>A0A1E3S2T3</accession>
<dbReference type="NCBIfam" id="TIGR00996">
    <property type="entry name" value="Mtu_fam_mce"/>
    <property type="match status" value="1"/>
</dbReference>
<dbReference type="PANTHER" id="PTHR33371:SF4">
    <property type="entry name" value="INTERMEMBRANE PHOSPHOLIPID TRANSPORT SYSTEM BINDING PROTEIN MLAD"/>
    <property type="match status" value="1"/>
</dbReference>
<feature type="domain" description="Mce/MlaD" evidence="2">
    <location>
        <begin position="36"/>
        <end position="108"/>
    </location>
</feature>
<evidence type="ECO:0000259" key="3">
    <source>
        <dbReference type="Pfam" id="PF11887"/>
    </source>
</evidence>
<gene>
    <name evidence="4" type="ORF">BHQ17_01480</name>
</gene>
<organism evidence="4 5">
    <name type="scientific">Mycolicibacterium holsaticum</name>
    <dbReference type="NCBI Taxonomy" id="152142"/>
    <lineage>
        <taxon>Bacteria</taxon>
        <taxon>Bacillati</taxon>
        <taxon>Actinomycetota</taxon>
        <taxon>Actinomycetes</taxon>
        <taxon>Mycobacteriales</taxon>
        <taxon>Mycobacteriaceae</taxon>
        <taxon>Mycolicibacterium</taxon>
    </lineage>
</organism>
<dbReference type="Pfam" id="PF02470">
    <property type="entry name" value="MlaD"/>
    <property type="match status" value="1"/>
</dbReference>
<feature type="region of interest" description="Disordered" evidence="1">
    <location>
        <begin position="391"/>
        <end position="448"/>
    </location>
</feature>
<feature type="compositionally biased region" description="Pro residues" evidence="1">
    <location>
        <begin position="408"/>
        <end position="425"/>
    </location>
</feature>
<dbReference type="InterPro" id="IPR003399">
    <property type="entry name" value="Mce/MlaD"/>
</dbReference>
<dbReference type="AlphaFoldDB" id="A0A1E3S2T3"/>
<keyword evidence="5" id="KW-1185">Reference proteome</keyword>
<protein>
    <submittedName>
        <fullName evidence="4">Mammalian cell entry protein</fullName>
    </submittedName>
</protein>
<dbReference type="GO" id="GO:0005576">
    <property type="term" value="C:extracellular region"/>
    <property type="evidence" value="ECO:0007669"/>
    <property type="project" value="TreeGrafter"/>
</dbReference>
<dbReference type="RefSeq" id="WP_069403448.1">
    <property type="nucleotide sequence ID" value="NZ_MIGZ01000004.1"/>
</dbReference>
<dbReference type="InterPro" id="IPR024516">
    <property type="entry name" value="Mce_C"/>
</dbReference>